<evidence type="ECO:0000256" key="1">
    <source>
        <dbReference type="ARBA" id="ARBA00022729"/>
    </source>
</evidence>
<name>A0A1C6V7N0_9ACTN</name>
<evidence type="ECO:0000313" key="5">
    <source>
        <dbReference type="Proteomes" id="UP000198605"/>
    </source>
</evidence>
<proteinExistence type="predicted"/>
<accession>A0A1C6V7N0</accession>
<organism evidence="4 5">
    <name type="scientific">Micromonospora chersina</name>
    <dbReference type="NCBI Taxonomy" id="47854"/>
    <lineage>
        <taxon>Bacteria</taxon>
        <taxon>Bacillati</taxon>
        <taxon>Actinomycetota</taxon>
        <taxon>Actinomycetes</taxon>
        <taxon>Micromonosporales</taxon>
        <taxon>Micromonosporaceae</taxon>
        <taxon>Micromonospora</taxon>
    </lineage>
</organism>
<keyword evidence="1" id="KW-0732">Signal</keyword>
<dbReference type="PROSITE" id="PS51109">
    <property type="entry name" value="G5"/>
    <property type="match status" value="1"/>
</dbReference>
<dbReference type="Proteomes" id="UP000198605">
    <property type="component" value="Unassembled WGS sequence"/>
</dbReference>
<dbReference type="GeneID" id="95586876"/>
<feature type="compositionally biased region" description="Low complexity" evidence="2">
    <location>
        <begin position="57"/>
        <end position="92"/>
    </location>
</feature>
<dbReference type="AlphaFoldDB" id="A0A1C6V7N0"/>
<dbReference type="SMART" id="SM01208">
    <property type="entry name" value="G5"/>
    <property type="match status" value="1"/>
</dbReference>
<dbReference type="STRING" id="47854.GA0070603_3298"/>
<reference evidence="5" key="1">
    <citation type="submission" date="2016-06" db="EMBL/GenBank/DDBJ databases">
        <authorList>
            <person name="Varghese N."/>
            <person name="Submissions Spin"/>
        </authorList>
    </citation>
    <scope>NUCLEOTIDE SEQUENCE [LARGE SCALE GENOMIC DNA]</scope>
    <source>
        <strain evidence="5">DSM 44151</strain>
    </source>
</reference>
<sequence>MAPPRQSWWGRLSRGARVAVVAAGVMVLCCCGGVAIGAVTDPPASTDKKDAAPASSAPVNGGEAAAPAPAVADLATPSATASPTEAAPSESPSPSPQVRIRTVTATQKIAYSTRTVKDSTLAEGTTKVRTRGVAGVRTLTYQVTLTDGVETGRKLVRSVVTKAPVTQVVAVGTKQTRQCDPNYSGACVPIASDVDCSGGSGNGPAYVDGPVYVVGRDIYDLDRDGDGVGCD</sequence>
<dbReference type="EMBL" id="FMIB01000002">
    <property type="protein sequence ID" value="SCL61900.1"/>
    <property type="molecule type" value="Genomic_DNA"/>
</dbReference>
<feature type="domain" description="G5" evidence="3">
    <location>
        <begin position="95"/>
        <end position="175"/>
    </location>
</feature>
<dbReference type="InterPro" id="IPR011098">
    <property type="entry name" value="G5_dom"/>
</dbReference>
<keyword evidence="5" id="KW-1185">Reference proteome</keyword>
<evidence type="ECO:0000256" key="2">
    <source>
        <dbReference type="SAM" id="MobiDB-lite"/>
    </source>
</evidence>
<evidence type="ECO:0000313" key="4">
    <source>
        <dbReference type="EMBL" id="SCL61900.1"/>
    </source>
</evidence>
<gene>
    <name evidence="4" type="ORF">GA0070603_3298</name>
</gene>
<feature type="region of interest" description="Disordered" evidence="2">
    <location>
        <begin position="43"/>
        <end position="99"/>
    </location>
</feature>
<dbReference type="RefSeq" id="WP_208862893.1">
    <property type="nucleotide sequence ID" value="NZ_FMIB01000002.1"/>
</dbReference>
<dbReference type="Gene3D" id="2.20.230.10">
    <property type="entry name" value="Resuscitation-promoting factor rpfb"/>
    <property type="match status" value="1"/>
</dbReference>
<dbReference type="Pfam" id="PF07501">
    <property type="entry name" value="G5"/>
    <property type="match status" value="1"/>
</dbReference>
<protein>
    <submittedName>
        <fullName evidence="4">G5 domain-containing protein</fullName>
    </submittedName>
</protein>
<evidence type="ECO:0000259" key="3">
    <source>
        <dbReference type="PROSITE" id="PS51109"/>
    </source>
</evidence>